<feature type="binding site" evidence="11">
    <location>
        <begin position="206"/>
        <end position="210"/>
    </location>
    <ligand>
        <name>GMP</name>
        <dbReference type="ChEBI" id="CHEBI:58115"/>
    </ligand>
</feature>
<evidence type="ECO:0000256" key="1">
    <source>
        <dbReference type="ARBA" id="ARBA00008071"/>
    </source>
</evidence>
<protein>
    <recommendedName>
        <fullName evidence="13">tRNA-splicing ligase RtcB</fullName>
        <ecNumber evidence="13">6.5.1.-</ecNumber>
    </recommendedName>
</protein>
<dbReference type="PANTHER" id="PTHR11118:SF1">
    <property type="entry name" value="RNA-SPLICING LIGASE RTCB HOMOLOG"/>
    <property type="match status" value="1"/>
</dbReference>
<dbReference type="EMBL" id="MELK01000016">
    <property type="protein sequence ID" value="OFW59331.1"/>
    <property type="molecule type" value="Genomic_DNA"/>
</dbReference>
<dbReference type="GO" id="GO:0005525">
    <property type="term" value="F:GTP binding"/>
    <property type="evidence" value="ECO:0007669"/>
    <property type="project" value="UniProtKB-KW"/>
</dbReference>
<evidence type="ECO:0000256" key="2">
    <source>
        <dbReference type="ARBA" id="ARBA00022598"/>
    </source>
</evidence>
<evidence type="ECO:0000256" key="7">
    <source>
        <dbReference type="ARBA" id="ARBA00023211"/>
    </source>
</evidence>
<feature type="active site" description="GMP-histidine intermediate" evidence="10">
    <location>
        <position position="405"/>
    </location>
</feature>
<dbReference type="Gene3D" id="3.90.1860.10">
    <property type="entry name" value="tRNA-splicing ligase RtcB"/>
    <property type="match status" value="1"/>
</dbReference>
<evidence type="ECO:0000256" key="6">
    <source>
        <dbReference type="ARBA" id="ARBA00023134"/>
    </source>
</evidence>
<evidence type="ECO:0000256" key="11">
    <source>
        <dbReference type="PIRSR" id="PIRSR601233-2"/>
    </source>
</evidence>
<dbReference type="EC" id="6.5.1.-" evidence="13"/>
<evidence type="ECO:0000256" key="5">
    <source>
        <dbReference type="ARBA" id="ARBA00022800"/>
    </source>
</evidence>
<feature type="binding site" evidence="12">
    <location>
        <position position="207"/>
    </location>
    <ligand>
        <name>Mn(2+)</name>
        <dbReference type="ChEBI" id="CHEBI:29035"/>
        <label>1</label>
    </ligand>
</feature>
<feature type="binding site" evidence="11">
    <location>
        <position position="386"/>
    </location>
    <ligand>
        <name>GMP</name>
        <dbReference type="ChEBI" id="CHEBI:58115"/>
    </ligand>
</feature>
<comment type="subunit">
    <text evidence="13">Monomer.</text>
</comment>
<keyword evidence="5" id="KW-0692">RNA repair</keyword>
<keyword evidence="4 11" id="KW-0547">Nucleotide-binding</keyword>
<dbReference type="SUPFAM" id="SSF103365">
    <property type="entry name" value="Hypothetical protein PH1602"/>
    <property type="match status" value="1"/>
</dbReference>
<dbReference type="GO" id="GO:0003972">
    <property type="term" value="F:RNA ligase (ATP) activity"/>
    <property type="evidence" value="ECO:0007669"/>
    <property type="project" value="TreeGrafter"/>
</dbReference>
<gene>
    <name evidence="13" type="primary">rtcB</name>
    <name evidence="14" type="ORF">A2Y75_10840</name>
</gene>
<evidence type="ECO:0000256" key="4">
    <source>
        <dbReference type="ARBA" id="ARBA00022741"/>
    </source>
</evidence>
<keyword evidence="6 11" id="KW-0342">GTP-binding</keyword>
<name>A0A1F2WR48_9ACTN</name>
<feature type="binding site" evidence="12">
    <location>
        <position position="330"/>
    </location>
    <ligand>
        <name>Mn(2+)</name>
        <dbReference type="ChEBI" id="CHEBI:29035"/>
        <label>2</label>
    </ligand>
</feature>
<accession>A0A1F2WR48</accession>
<evidence type="ECO:0000256" key="3">
    <source>
        <dbReference type="ARBA" id="ARBA00022723"/>
    </source>
</evidence>
<feature type="binding site" evidence="12">
    <location>
        <position position="98"/>
    </location>
    <ligand>
        <name>Mn(2+)</name>
        <dbReference type="ChEBI" id="CHEBI:29035"/>
        <label>1</label>
    </ligand>
</feature>
<reference evidence="14 15" key="1">
    <citation type="journal article" date="2016" name="Nat. Commun.">
        <title>Thousands of microbial genomes shed light on interconnected biogeochemical processes in an aquifer system.</title>
        <authorList>
            <person name="Anantharaman K."/>
            <person name="Brown C.T."/>
            <person name="Hug L.A."/>
            <person name="Sharon I."/>
            <person name="Castelle C.J."/>
            <person name="Probst A.J."/>
            <person name="Thomas B.C."/>
            <person name="Singh A."/>
            <person name="Wilkins M.J."/>
            <person name="Karaoz U."/>
            <person name="Brodie E.L."/>
            <person name="Williams K.H."/>
            <person name="Hubbard S.S."/>
            <person name="Banfield J.F."/>
        </authorList>
    </citation>
    <scope>NUCLEOTIDE SEQUENCE [LARGE SCALE GENOMIC DNA]</scope>
</reference>
<evidence type="ECO:0000313" key="15">
    <source>
        <dbReference type="Proteomes" id="UP000177876"/>
    </source>
</evidence>
<keyword evidence="2 13" id="KW-0436">Ligase</keyword>
<feature type="binding site" evidence="11">
    <location>
        <begin position="405"/>
        <end position="408"/>
    </location>
    <ligand>
        <name>GMP</name>
        <dbReference type="ChEBI" id="CHEBI:58115"/>
    </ligand>
</feature>
<feature type="binding site" evidence="11">
    <location>
        <begin position="330"/>
        <end position="331"/>
    </location>
    <ligand>
        <name>GMP</name>
        <dbReference type="ChEBI" id="CHEBI:58115"/>
    </ligand>
</feature>
<dbReference type="FunFam" id="3.90.1860.10:FF:000001">
    <property type="entry name" value="tRNA-splicing ligase RtcB homolog"/>
    <property type="match status" value="1"/>
</dbReference>
<dbReference type="GO" id="GO:0006396">
    <property type="term" value="P:RNA processing"/>
    <property type="evidence" value="ECO:0007669"/>
    <property type="project" value="InterPro"/>
</dbReference>
<keyword evidence="7 12" id="KW-0464">Manganese</keyword>
<proteinExistence type="inferred from homology"/>
<evidence type="ECO:0000313" key="14">
    <source>
        <dbReference type="EMBL" id="OFW59331.1"/>
    </source>
</evidence>
<dbReference type="Proteomes" id="UP000177876">
    <property type="component" value="Unassembled WGS sequence"/>
</dbReference>
<evidence type="ECO:0000256" key="9">
    <source>
        <dbReference type="ARBA" id="ARBA00049514"/>
    </source>
</evidence>
<dbReference type="GO" id="GO:0046872">
    <property type="term" value="F:metal ion binding"/>
    <property type="evidence" value="ECO:0007669"/>
    <property type="project" value="UniProtKB-UniRule"/>
</dbReference>
<feature type="binding site" evidence="11">
    <location>
        <position position="481"/>
    </location>
    <ligand>
        <name>GMP</name>
        <dbReference type="ChEBI" id="CHEBI:58115"/>
    </ligand>
</feature>
<dbReference type="PANTHER" id="PTHR11118">
    <property type="entry name" value="RNA-SPLICING LIGASE RTCB HOMOLOG"/>
    <property type="match status" value="1"/>
</dbReference>
<comment type="caution">
    <text evidence="14">The sequence shown here is derived from an EMBL/GenBank/DDBJ whole genome shotgun (WGS) entry which is preliminary data.</text>
</comment>
<evidence type="ECO:0000256" key="10">
    <source>
        <dbReference type="PIRSR" id="PIRSR601233-1"/>
    </source>
</evidence>
<sequence>MAVSTRLREIDHFTWEIPMDAQAGMRVPGIIFADRQLLERAENDRALQQVMNVAHLPGIVKASFAMPDIHWGYGFPIGGVAATDLERGVVSPGGVGFDISCGVRLLKTSLVLADVHDRLDALMDEINRLIPKGLGAKGGRIILSRREMEGLLEKGTRELIARGIGWEEDLEVMEEEGSYPGADPSKVSDRAFERGKGQVGSLGSGNHFVEIQEVDEVYGSADQLGLFQGQVVIMIHSGSRGLGHQVCTDYLVVMGKSIARSGYELPDRQLAFAGNQSEEGRDYIAAMACGANFAMANREAMTHWVRDAFEKVFRSGARSLGMELLYDVSHNLAKPEEHQVNGNTVGLMVHRKGATRSFPGRRPEVPKRYAEAGQPVIIPGSMGSNSYVLVGTEEALAKSFGSTCHGAGRAMSRKAAKKQVRGAELVERMREKGILVRSGSISGLVEEAPEAYKDIHEIVEVCEGAGLSRKVARMRPLGVLKG</sequence>
<dbReference type="AlphaFoldDB" id="A0A1F2WR48"/>
<evidence type="ECO:0000256" key="13">
    <source>
        <dbReference type="RuleBase" id="RU371113"/>
    </source>
</evidence>
<keyword evidence="3 12" id="KW-0479">Metal-binding</keyword>
<evidence type="ECO:0000256" key="8">
    <source>
        <dbReference type="ARBA" id="ARBA00047746"/>
    </source>
</evidence>
<feature type="binding site" evidence="11">
    <location>
        <begin position="379"/>
        <end position="382"/>
    </location>
    <ligand>
        <name>GMP</name>
        <dbReference type="ChEBI" id="CHEBI:58115"/>
    </ligand>
</feature>
<dbReference type="Pfam" id="PF01139">
    <property type="entry name" value="RtcB"/>
    <property type="match status" value="1"/>
</dbReference>
<dbReference type="GO" id="GO:0042245">
    <property type="term" value="P:RNA repair"/>
    <property type="evidence" value="ECO:0007669"/>
    <property type="project" value="UniProtKB-KW"/>
</dbReference>
<dbReference type="GO" id="GO:0170057">
    <property type="term" value="F:RNA ligase (GTP) activity"/>
    <property type="evidence" value="ECO:0007669"/>
    <property type="project" value="UniProtKB-EC"/>
</dbReference>
<dbReference type="InterPro" id="IPR036025">
    <property type="entry name" value="RtcB-like_sf"/>
</dbReference>
<dbReference type="PROSITE" id="PS01288">
    <property type="entry name" value="UPF0027"/>
    <property type="match status" value="1"/>
</dbReference>
<comment type="catalytic activity">
    <reaction evidence="9">
        <text>a 3'-end 2',3'-cyclophospho-ribonucleotide-RNA + a 5'-end dephospho-ribonucleoside-RNA + GTP + H2O = a ribonucleotidyl-ribonucleotide-RNA + GMP + diphosphate + H(+)</text>
        <dbReference type="Rhea" id="RHEA:68080"/>
        <dbReference type="Rhea" id="RHEA-COMP:10464"/>
        <dbReference type="Rhea" id="RHEA-COMP:13936"/>
        <dbReference type="Rhea" id="RHEA-COMP:17355"/>
        <dbReference type="ChEBI" id="CHEBI:15377"/>
        <dbReference type="ChEBI" id="CHEBI:15378"/>
        <dbReference type="ChEBI" id="CHEBI:33019"/>
        <dbReference type="ChEBI" id="CHEBI:37565"/>
        <dbReference type="ChEBI" id="CHEBI:58115"/>
        <dbReference type="ChEBI" id="CHEBI:83064"/>
        <dbReference type="ChEBI" id="CHEBI:138284"/>
        <dbReference type="ChEBI" id="CHEBI:173118"/>
        <dbReference type="EC" id="6.5.1.8"/>
    </reaction>
</comment>
<dbReference type="InterPro" id="IPR001233">
    <property type="entry name" value="RtcB"/>
</dbReference>
<organism evidence="14 15">
    <name type="scientific">Candidatus Solincola sediminis</name>
    <dbReference type="NCBI Taxonomy" id="1797199"/>
    <lineage>
        <taxon>Bacteria</taxon>
        <taxon>Bacillati</taxon>
        <taxon>Actinomycetota</taxon>
        <taxon>Candidatus Geothermincolia</taxon>
        <taxon>Candidatus Geothermincolales</taxon>
        <taxon>Candidatus Geothermincolaceae</taxon>
        <taxon>Candidatus Solincola</taxon>
    </lineage>
</organism>
<feature type="binding site" evidence="12">
    <location>
        <position position="236"/>
    </location>
    <ligand>
        <name>Mn(2+)</name>
        <dbReference type="ChEBI" id="CHEBI:29035"/>
        <label>2</label>
    </ligand>
</feature>
<comment type="cofactor">
    <cofactor evidence="12 13">
        <name>Mn(2+)</name>
        <dbReference type="ChEBI" id="CHEBI:29035"/>
    </cofactor>
    <text evidence="12 13">Binds 2 manganese ions per subunit.</text>
</comment>
<comment type="similarity">
    <text evidence="1 13">Belongs to the RtcB family.</text>
</comment>
<comment type="catalytic activity">
    <reaction evidence="8">
        <text>a 3'-end 3'-phospho-ribonucleotide-RNA + a 5'-end dephospho-ribonucleoside-RNA + GTP = a ribonucleotidyl-ribonucleotide-RNA + GMP + diphosphate</text>
        <dbReference type="Rhea" id="RHEA:68076"/>
        <dbReference type="Rhea" id="RHEA-COMP:10463"/>
        <dbReference type="Rhea" id="RHEA-COMP:13936"/>
        <dbReference type="Rhea" id="RHEA-COMP:17355"/>
        <dbReference type="ChEBI" id="CHEBI:33019"/>
        <dbReference type="ChEBI" id="CHEBI:37565"/>
        <dbReference type="ChEBI" id="CHEBI:58115"/>
        <dbReference type="ChEBI" id="CHEBI:83062"/>
        <dbReference type="ChEBI" id="CHEBI:138284"/>
        <dbReference type="ChEBI" id="CHEBI:173118"/>
        <dbReference type="EC" id="6.5.1.8"/>
    </reaction>
</comment>
<dbReference type="STRING" id="1797197.A2Y75_10840"/>
<evidence type="ECO:0000256" key="12">
    <source>
        <dbReference type="PIRSR" id="PIRSR601233-3"/>
    </source>
</evidence>